<keyword evidence="1" id="KW-0802">TPR repeat</keyword>
<evidence type="ECO:0000256" key="1">
    <source>
        <dbReference type="PROSITE-ProRule" id="PRU00339"/>
    </source>
</evidence>
<sequence length="468" mass="54996">MFFFLVVLWIDCFSQVKSNRYEKCKRLIFELDPEGADSCISHIEKEEEKVYLGLYRSFVSNMVLNTEDYASYTSKFNKGVKRLLNQKERAYKSLLFLSELHLQKGIVDYQHDNTLKAVRNFSTAYSYWKECNSKSYDLPEYDKLAGIFNLLIGNLPQPYSQWVSWFGFNGDTQTGFEYLENYLRRQHPNTGDQYEALLYLSFSYLKFGQDEKVIKSFVEKYASTKIPDFLQSILLRCANKIRDPFLCASFFEKRSDFPPLVYLKGKYAVQKGYDGAPKILNRYLNMIHNEEFRADAYRYLSWHYLLNGQPIKYENYRDSIRVLTEFPTSEDRQARYEAKLDGKQDTLLLKARMLFDIGAYKEAQKALIGYSQNNGSVKKYPEFHYRLGRSFYAMGDTLNALNCFSETIALPDKDKRYFRPYAALYAAEIYLSRNDTLKGAEMIQKAKALNEGEYQYTIGQKIKKLDRF</sequence>
<name>A0AAE3SIW1_9BACT</name>
<organism evidence="2 3">
    <name type="scientific">Plebeiibacterium marinum</name>
    <dbReference type="NCBI Taxonomy" id="2992111"/>
    <lineage>
        <taxon>Bacteria</taxon>
        <taxon>Pseudomonadati</taxon>
        <taxon>Bacteroidota</taxon>
        <taxon>Bacteroidia</taxon>
        <taxon>Marinilabiliales</taxon>
        <taxon>Marinilabiliaceae</taxon>
        <taxon>Plebeiibacterium</taxon>
    </lineage>
</organism>
<evidence type="ECO:0008006" key="4">
    <source>
        <dbReference type="Google" id="ProtNLM"/>
    </source>
</evidence>
<dbReference type="RefSeq" id="WP_301198249.1">
    <property type="nucleotide sequence ID" value="NZ_JAPDPI010000007.1"/>
</dbReference>
<dbReference type="InterPro" id="IPR011990">
    <property type="entry name" value="TPR-like_helical_dom_sf"/>
</dbReference>
<gene>
    <name evidence="2" type="ORF">OM074_05280</name>
</gene>
<evidence type="ECO:0000313" key="3">
    <source>
        <dbReference type="Proteomes" id="UP001207408"/>
    </source>
</evidence>
<protein>
    <recommendedName>
        <fullName evidence="4">Tetratricopeptide repeat protein</fullName>
    </recommendedName>
</protein>
<feature type="repeat" description="TPR" evidence="1">
    <location>
        <begin position="381"/>
        <end position="414"/>
    </location>
</feature>
<keyword evidence="3" id="KW-1185">Reference proteome</keyword>
<dbReference type="SUPFAM" id="SSF48452">
    <property type="entry name" value="TPR-like"/>
    <property type="match status" value="1"/>
</dbReference>
<dbReference type="Gene3D" id="1.25.40.10">
    <property type="entry name" value="Tetratricopeptide repeat domain"/>
    <property type="match status" value="1"/>
</dbReference>
<dbReference type="PROSITE" id="PS50005">
    <property type="entry name" value="TPR"/>
    <property type="match status" value="1"/>
</dbReference>
<dbReference type="EMBL" id="JAPDPI010000007">
    <property type="protein sequence ID" value="MCW3805027.1"/>
    <property type="molecule type" value="Genomic_DNA"/>
</dbReference>
<reference evidence="2" key="1">
    <citation type="submission" date="2022-10" db="EMBL/GenBank/DDBJ databases">
        <authorList>
            <person name="Yu W.X."/>
        </authorList>
    </citation>
    <scope>NUCLEOTIDE SEQUENCE</scope>
    <source>
        <strain evidence="2">D04</strain>
    </source>
</reference>
<evidence type="ECO:0000313" key="2">
    <source>
        <dbReference type="EMBL" id="MCW3805027.1"/>
    </source>
</evidence>
<proteinExistence type="predicted"/>
<dbReference type="AlphaFoldDB" id="A0AAE3SIW1"/>
<comment type="caution">
    <text evidence="2">The sequence shown here is derived from an EMBL/GenBank/DDBJ whole genome shotgun (WGS) entry which is preliminary data.</text>
</comment>
<dbReference type="Proteomes" id="UP001207408">
    <property type="component" value="Unassembled WGS sequence"/>
</dbReference>
<accession>A0AAE3SIW1</accession>
<dbReference type="InterPro" id="IPR019734">
    <property type="entry name" value="TPR_rpt"/>
</dbReference>